<dbReference type="AlphaFoldDB" id="A0A0N1PCG1"/>
<keyword evidence="2" id="KW-1133">Transmembrane helix</keyword>
<keyword evidence="1" id="KW-0175">Coiled coil</keyword>
<keyword evidence="2" id="KW-0472">Membrane</keyword>
<evidence type="ECO:0000313" key="4">
    <source>
        <dbReference type="Proteomes" id="UP000038009"/>
    </source>
</evidence>
<protein>
    <submittedName>
        <fullName evidence="3">Uncharacterized protein</fullName>
    </submittedName>
</protein>
<reference evidence="3 4" key="1">
    <citation type="journal article" date="2015" name="PLoS Pathog.">
        <title>Leptomonas seymouri: Adaptations to the Dixenous Life Cycle Analyzed by Genome Sequencing, Transcriptome Profiling and Co-infection with Leishmania donovani.</title>
        <authorList>
            <person name="Kraeva N."/>
            <person name="Butenko A."/>
            <person name="Hlavacova J."/>
            <person name="Kostygov A."/>
            <person name="Myskova J."/>
            <person name="Grybchuk D."/>
            <person name="Lestinova T."/>
            <person name="Votypka J."/>
            <person name="Volf P."/>
            <person name="Opperdoes F."/>
            <person name="Flegontov P."/>
            <person name="Lukes J."/>
            <person name="Yurchenko V."/>
        </authorList>
    </citation>
    <scope>NUCLEOTIDE SEQUENCE [LARGE SCALE GENOMIC DNA]</scope>
    <source>
        <strain evidence="3 4">ATCC 30220</strain>
    </source>
</reference>
<evidence type="ECO:0000313" key="3">
    <source>
        <dbReference type="EMBL" id="KPI83812.1"/>
    </source>
</evidence>
<evidence type="ECO:0000256" key="1">
    <source>
        <dbReference type="SAM" id="Coils"/>
    </source>
</evidence>
<keyword evidence="4" id="KW-1185">Reference proteome</keyword>
<dbReference type="VEuPathDB" id="TriTrypDB:Lsey_0322_0040"/>
<name>A0A0N1PCG1_LEPSE</name>
<dbReference type="OMA" id="WRIFAIR"/>
<feature type="coiled-coil region" evidence="1">
    <location>
        <begin position="190"/>
        <end position="217"/>
    </location>
</feature>
<sequence length="219" mass="24431">MQCYRTLLRAATTAAASAAATATGAAVTASPSPVNNGAVPPLASGGHAVGAAAAIARSAAFYSLYRRLLKAGEEGAMMQHCLTVHSLDDSVKYGLRLLRLHRGLTTVDAASRQTRWFHLIKRTRQGLARRYYAWSLFYLRLKLRSWNAMADALVYVLFIVVCVLLYEIYHTCRIGVDRAEERYRTLAIPIVQTFDALEAAQQRKRALRREMEDDIVRSR</sequence>
<dbReference type="EMBL" id="LJSK01000322">
    <property type="protein sequence ID" value="KPI83812.1"/>
    <property type="molecule type" value="Genomic_DNA"/>
</dbReference>
<keyword evidence="2" id="KW-0812">Transmembrane</keyword>
<comment type="caution">
    <text evidence="3">The sequence shown here is derived from an EMBL/GenBank/DDBJ whole genome shotgun (WGS) entry which is preliminary data.</text>
</comment>
<organism evidence="3 4">
    <name type="scientific">Leptomonas seymouri</name>
    <dbReference type="NCBI Taxonomy" id="5684"/>
    <lineage>
        <taxon>Eukaryota</taxon>
        <taxon>Discoba</taxon>
        <taxon>Euglenozoa</taxon>
        <taxon>Kinetoplastea</taxon>
        <taxon>Metakinetoplastina</taxon>
        <taxon>Trypanosomatida</taxon>
        <taxon>Trypanosomatidae</taxon>
        <taxon>Leishmaniinae</taxon>
        <taxon>Leptomonas</taxon>
    </lineage>
</organism>
<proteinExistence type="predicted"/>
<accession>A0A0N1PCG1</accession>
<feature type="transmembrane region" description="Helical" evidence="2">
    <location>
        <begin position="45"/>
        <end position="65"/>
    </location>
</feature>
<dbReference type="Proteomes" id="UP000038009">
    <property type="component" value="Unassembled WGS sequence"/>
</dbReference>
<gene>
    <name evidence="3" type="ORF">ABL78_7146</name>
</gene>
<feature type="transmembrane region" description="Helical" evidence="2">
    <location>
        <begin position="148"/>
        <end position="169"/>
    </location>
</feature>
<dbReference type="OrthoDB" id="272121at2759"/>
<evidence type="ECO:0000256" key="2">
    <source>
        <dbReference type="SAM" id="Phobius"/>
    </source>
</evidence>